<dbReference type="EMBL" id="GBXM01010175">
    <property type="protein sequence ID" value="JAH98402.1"/>
    <property type="molecule type" value="Transcribed_RNA"/>
</dbReference>
<dbReference type="AlphaFoldDB" id="A0A0E9X6Q0"/>
<protein>
    <submittedName>
        <fullName evidence="1">Uncharacterized protein</fullName>
    </submittedName>
</protein>
<organism evidence="1">
    <name type="scientific">Anguilla anguilla</name>
    <name type="common">European freshwater eel</name>
    <name type="synonym">Muraena anguilla</name>
    <dbReference type="NCBI Taxonomy" id="7936"/>
    <lineage>
        <taxon>Eukaryota</taxon>
        <taxon>Metazoa</taxon>
        <taxon>Chordata</taxon>
        <taxon>Craniata</taxon>
        <taxon>Vertebrata</taxon>
        <taxon>Euteleostomi</taxon>
        <taxon>Actinopterygii</taxon>
        <taxon>Neopterygii</taxon>
        <taxon>Teleostei</taxon>
        <taxon>Anguilliformes</taxon>
        <taxon>Anguillidae</taxon>
        <taxon>Anguilla</taxon>
    </lineage>
</organism>
<accession>A0A0E9X6Q0</accession>
<name>A0A0E9X6Q0_ANGAN</name>
<reference evidence="1" key="2">
    <citation type="journal article" date="2015" name="Fish Shellfish Immunol.">
        <title>Early steps in the European eel (Anguilla anguilla)-Vibrio vulnificus interaction in the gills: Role of the RtxA13 toxin.</title>
        <authorList>
            <person name="Callol A."/>
            <person name="Pajuelo D."/>
            <person name="Ebbesson L."/>
            <person name="Teles M."/>
            <person name="MacKenzie S."/>
            <person name="Amaro C."/>
        </authorList>
    </citation>
    <scope>NUCLEOTIDE SEQUENCE</scope>
</reference>
<proteinExistence type="predicted"/>
<sequence>MTTQRHTLQIKIQDIIVSKDRETVNFPLALLFFAVLYQHGFGLSMPASHGIMWPSVLQWECRASNGPFLICLQSNTFCCCCCCCCCLCTQVKVG</sequence>
<reference evidence="1" key="1">
    <citation type="submission" date="2014-11" db="EMBL/GenBank/DDBJ databases">
        <authorList>
            <person name="Amaro Gonzalez C."/>
        </authorList>
    </citation>
    <scope>NUCLEOTIDE SEQUENCE</scope>
</reference>
<evidence type="ECO:0000313" key="1">
    <source>
        <dbReference type="EMBL" id="JAH98402.1"/>
    </source>
</evidence>